<keyword evidence="1" id="KW-0285">Flavoprotein</keyword>
<keyword evidence="3" id="KW-0274">FAD</keyword>
<evidence type="ECO:0000256" key="3">
    <source>
        <dbReference type="ARBA" id="ARBA00022827"/>
    </source>
</evidence>
<reference evidence="6" key="1">
    <citation type="journal article" date="2019" name="Nat. Med.">
        <title>A library of human gut bacterial isolates paired with longitudinal multiomics data enables mechanistic microbiome research.</title>
        <authorList>
            <person name="Poyet M."/>
            <person name="Groussin M."/>
            <person name="Gibbons S.M."/>
            <person name="Avila-Pacheco J."/>
            <person name="Jiang X."/>
            <person name="Kearney S.M."/>
            <person name="Perrotta A.R."/>
            <person name="Berdy B."/>
            <person name="Zhao S."/>
            <person name="Lieberman T.D."/>
            <person name="Swanson P.K."/>
            <person name="Smith M."/>
            <person name="Roesemann S."/>
            <person name="Alexander J.E."/>
            <person name="Rich S.A."/>
            <person name="Livny J."/>
            <person name="Vlamakis H."/>
            <person name="Clish C."/>
            <person name="Bullock K."/>
            <person name="Deik A."/>
            <person name="Scott J."/>
            <person name="Pierce K.A."/>
            <person name="Xavier R.J."/>
            <person name="Alm E.J."/>
        </authorList>
    </citation>
    <scope>NUCLEOTIDE SEQUENCE</scope>
    <source>
        <strain evidence="6">BIOML-A179</strain>
    </source>
</reference>
<accession>A0A6G2CDC7</accession>
<dbReference type="RefSeq" id="WP_129821342.1">
    <property type="nucleotide sequence ID" value="NZ_RCYV01000004.1"/>
</dbReference>
<keyword evidence="5" id="KW-0520">NAD</keyword>
<evidence type="ECO:0000256" key="2">
    <source>
        <dbReference type="ARBA" id="ARBA00022729"/>
    </source>
</evidence>
<dbReference type="InterPro" id="IPR036188">
    <property type="entry name" value="FAD/NAD-bd_sf"/>
</dbReference>
<proteinExistence type="predicted"/>
<dbReference type="Gene3D" id="3.50.50.60">
    <property type="entry name" value="FAD/NAD(P)-binding domain"/>
    <property type="match status" value="2"/>
</dbReference>
<gene>
    <name evidence="6" type="ORF">GMA64_01155</name>
</gene>
<evidence type="ECO:0000313" key="6">
    <source>
        <dbReference type="EMBL" id="MTL93130.1"/>
    </source>
</evidence>
<dbReference type="EMBL" id="WMQV01000002">
    <property type="protein sequence ID" value="MTL93130.1"/>
    <property type="molecule type" value="Genomic_DNA"/>
</dbReference>
<dbReference type="PANTHER" id="PTHR46091:SF3">
    <property type="entry name" value="AMINE OXIDASE DOMAIN-CONTAINING PROTEIN"/>
    <property type="match status" value="1"/>
</dbReference>
<dbReference type="InterPro" id="IPR002937">
    <property type="entry name" value="Amino_oxidase"/>
</dbReference>
<sequence>MKYDVIVIGSGLGGLTCASHLSVLGYKVAVFEQHFLAGGYATNFKRHGYEFDVSLHGIGGLQPGGNVYSILQACHVLDKIKPIKNKLAYQVEWKGKLIEIPNDLNKYQELLIELFKEYEKEIMNLFKGITRFENGFNRFILQSHKGVLNKVHPDVALFMSWSMKTTDEVIRKYVNDDEFIRFFTTLWSYYGLPPKQLSAIYFFIPWVSYHHHGKFYIQGGGGKLSNAFVDVIHEHGGKVFLKSEVVEITLKHRQASGIKLKDGTQYEADIIVSNVNPITLSTLLPTNHLKIKPQEIGCSLSQLYLVLDCHPSKLKIPEEEVFFLGGDTPEQDYEITLNQQFDTCGFLLTNYGSIDSNFEGILTMTYLDNYERWPSEKTQYKLKKEEVTQMMLARLEKMYPGITSHIVVKELGTPKTMERYTKNPKGAVYGYAQTVKQSGRYRLKNQTNISNLFMSSAWNNPGGGYEGVISSGIMTARRIHLMNYK</sequence>
<keyword evidence="2" id="KW-0732">Signal</keyword>
<protein>
    <submittedName>
        <fullName evidence="6">NAD(P)-binding protein</fullName>
    </submittedName>
</protein>
<dbReference type="Pfam" id="PF01593">
    <property type="entry name" value="Amino_oxidase"/>
    <property type="match status" value="1"/>
</dbReference>
<dbReference type="InterPro" id="IPR052206">
    <property type="entry name" value="Retinol_saturase"/>
</dbReference>
<dbReference type="GO" id="GO:0016491">
    <property type="term" value="F:oxidoreductase activity"/>
    <property type="evidence" value="ECO:0007669"/>
    <property type="project" value="InterPro"/>
</dbReference>
<dbReference type="AlphaFoldDB" id="A0A6G2CDC7"/>
<comment type="caution">
    <text evidence="6">The sequence shown here is derived from an EMBL/GenBank/DDBJ whole genome shotgun (WGS) entry which is preliminary data.</text>
</comment>
<name>A0A6G2CDC7_9FIRM</name>
<keyword evidence="4" id="KW-0521">NADP</keyword>
<dbReference type="PANTHER" id="PTHR46091">
    <property type="entry name" value="BLR7054 PROTEIN"/>
    <property type="match status" value="1"/>
</dbReference>
<evidence type="ECO:0000256" key="5">
    <source>
        <dbReference type="ARBA" id="ARBA00023027"/>
    </source>
</evidence>
<dbReference type="SUPFAM" id="SSF51905">
    <property type="entry name" value="FAD/NAD(P)-binding domain"/>
    <property type="match status" value="1"/>
</dbReference>
<evidence type="ECO:0000256" key="1">
    <source>
        <dbReference type="ARBA" id="ARBA00022630"/>
    </source>
</evidence>
<evidence type="ECO:0000256" key="4">
    <source>
        <dbReference type="ARBA" id="ARBA00022857"/>
    </source>
</evidence>
<organism evidence="6">
    <name type="scientific">Turicibacter sanguinis</name>
    <dbReference type="NCBI Taxonomy" id="154288"/>
    <lineage>
        <taxon>Bacteria</taxon>
        <taxon>Bacillati</taxon>
        <taxon>Bacillota</taxon>
        <taxon>Erysipelotrichia</taxon>
        <taxon>Erysipelotrichales</taxon>
        <taxon>Turicibacteraceae</taxon>
        <taxon>Turicibacter</taxon>
    </lineage>
</organism>